<dbReference type="GO" id="GO:0006893">
    <property type="term" value="P:Golgi to plasma membrane transport"/>
    <property type="evidence" value="ECO:0007669"/>
    <property type="project" value="TreeGrafter"/>
</dbReference>
<protein>
    <submittedName>
        <fullName evidence="7">Uncharacterized protein</fullName>
    </submittedName>
</protein>
<evidence type="ECO:0000313" key="7">
    <source>
        <dbReference type="EMBL" id="EEY67648.1"/>
    </source>
</evidence>
<dbReference type="STRING" id="403677.D0NX53"/>
<dbReference type="PANTHER" id="PTHR12100:SF0">
    <property type="entry name" value="EXOCYST COMPLEX COMPONENT 5"/>
    <property type="match status" value="1"/>
</dbReference>
<dbReference type="PANTHER" id="PTHR12100">
    <property type="entry name" value="SEC10"/>
    <property type="match status" value="1"/>
</dbReference>
<dbReference type="EMBL" id="DS028180">
    <property type="protein sequence ID" value="EEY67648.1"/>
    <property type="molecule type" value="Genomic_DNA"/>
</dbReference>
<dbReference type="RefSeq" id="XP_002896311.1">
    <property type="nucleotide sequence ID" value="XM_002896265.1"/>
</dbReference>
<name>D0NX53_PHYIT</name>
<evidence type="ECO:0000256" key="2">
    <source>
        <dbReference type="ARBA" id="ARBA00022448"/>
    </source>
</evidence>
<dbReference type="GO" id="GO:0000145">
    <property type="term" value="C:exocyst"/>
    <property type="evidence" value="ECO:0007669"/>
    <property type="project" value="TreeGrafter"/>
</dbReference>
<evidence type="ECO:0000259" key="6">
    <source>
        <dbReference type="Pfam" id="PF20667"/>
    </source>
</evidence>
<dbReference type="GO" id="GO:0006887">
    <property type="term" value="P:exocytosis"/>
    <property type="evidence" value="ECO:0007669"/>
    <property type="project" value="UniProtKB-KW"/>
</dbReference>
<dbReference type="Proteomes" id="UP000006643">
    <property type="component" value="Unassembled WGS sequence"/>
</dbReference>
<dbReference type="Pfam" id="PF20667">
    <property type="entry name" value="Sec10_N"/>
    <property type="match status" value="1"/>
</dbReference>
<dbReference type="InterPro" id="IPR048627">
    <property type="entry name" value="Sec10_HB"/>
</dbReference>
<evidence type="ECO:0000259" key="5">
    <source>
        <dbReference type="Pfam" id="PF07393"/>
    </source>
</evidence>
<reference evidence="8" key="1">
    <citation type="journal article" date="2009" name="Nature">
        <title>Genome sequence and analysis of the Irish potato famine pathogen Phytophthora infestans.</title>
        <authorList>
            <consortium name="The Broad Institute Genome Sequencing Platform"/>
            <person name="Haas B.J."/>
            <person name="Kamoun S."/>
            <person name="Zody M.C."/>
            <person name="Jiang R.H."/>
            <person name="Handsaker R.E."/>
            <person name="Cano L.M."/>
            <person name="Grabherr M."/>
            <person name="Kodira C.D."/>
            <person name="Raffaele S."/>
            <person name="Torto-Alalibo T."/>
            <person name="Bozkurt T.O."/>
            <person name="Ah-Fong A.M."/>
            <person name="Alvarado L."/>
            <person name="Anderson V.L."/>
            <person name="Armstrong M.R."/>
            <person name="Avrova A."/>
            <person name="Baxter L."/>
            <person name="Beynon J."/>
            <person name="Boevink P.C."/>
            <person name="Bollmann S.R."/>
            <person name="Bos J.I."/>
            <person name="Bulone V."/>
            <person name="Cai G."/>
            <person name="Cakir C."/>
            <person name="Carrington J.C."/>
            <person name="Chawner M."/>
            <person name="Conti L."/>
            <person name="Costanzo S."/>
            <person name="Ewan R."/>
            <person name="Fahlgren N."/>
            <person name="Fischbach M.A."/>
            <person name="Fugelstad J."/>
            <person name="Gilroy E.M."/>
            <person name="Gnerre S."/>
            <person name="Green P.J."/>
            <person name="Grenville-Briggs L.J."/>
            <person name="Griffith J."/>
            <person name="Grunwald N.J."/>
            <person name="Horn K."/>
            <person name="Horner N.R."/>
            <person name="Hu C.H."/>
            <person name="Huitema E."/>
            <person name="Jeong D.H."/>
            <person name="Jones A.M."/>
            <person name="Jones J.D."/>
            <person name="Jones R.W."/>
            <person name="Karlsson E.K."/>
            <person name="Kunjeti S.G."/>
            <person name="Lamour K."/>
            <person name="Liu Z."/>
            <person name="Ma L."/>
            <person name="Maclean D."/>
            <person name="Chibucos M.C."/>
            <person name="McDonald H."/>
            <person name="McWalters J."/>
            <person name="Meijer H.J."/>
            <person name="Morgan W."/>
            <person name="Morris P.F."/>
            <person name="Munro C.A."/>
            <person name="O'Neill K."/>
            <person name="Ospina-Giraldo M."/>
            <person name="Pinzon A."/>
            <person name="Pritchard L."/>
            <person name="Ramsahoye B."/>
            <person name="Ren Q."/>
            <person name="Restrepo S."/>
            <person name="Roy S."/>
            <person name="Sadanandom A."/>
            <person name="Savidor A."/>
            <person name="Schornack S."/>
            <person name="Schwartz D.C."/>
            <person name="Schumann U.D."/>
            <person name="Schwessinger B."/>
            <person name="Seyer L."/>
            <person name="Sharpe T."/>
            <person name="Silvar C."/>
            <person name="Song J."/>
            <person name="Studholme D.J."/>
            <person name="Sykes S."/>
            <person name="Thines M."/>
            <person name="van de Vondervoort P.J."/>
            <person name="Phuntumart V."/>
            <person name="Wawra S."/>
            <person name="Weide R."/>
            <person name="Win J."/>
            <person name="Young C."/>
            <person name="Zhou S."/>
            <person name="Fry W."/>
            <person name="Meyers B.C."/>
            <person name="van West P."/>
            <person name="Ristaino J."/>
            <person name="Govers F."/>
            <person name="Birch P.R."/>
            <person name="Whisson S.C."/>
            <person name="Judelson H.S."/>
            <person name="Nusbaum C."/>
        </authorList>
    </citation>
    <scope>NUCLEOTIDE SEQUENCE [LARGE SCALE GENOMIC DNA]</scope>
    <source>
        <strain evidence="8">T30-4</strain>
    </source>
</reference>
<comment type="similarity">
    <text evidence="1">Belongs to the SEC10 family.</text>
</comment>
<evidence type="ECO:0000256" key="3">
    <source>
        <dbReference type="ARBA" id="ARBA00022483"/>
    </source>
</evidence>
<feature type="domain" description="Exocyst complex component Sec10 N-terminal" evidence="6">
    <location>
        <begin position="64"/>
        <end position="172"/>
    </location>
</feature>
<organism evidence="7 8">
    <name type="scientific">Phytophthora infestans (strain T30-4)</name>
    <name type="common">Potato late blight agent</name>
    <dbReference type="NCBI Taxonomy" id="403677"/>
    <lineage>
        <taxon>Eukaryota</taxon>
        <taxon>Sar</taxon>
        <taxon>Stramenopiles</taxon>
        <taxon>Oomycota</taxon>
        <taxon>Peronosporomycetes</taxon>
        <taxon>Peronosporales</taxon>
        <taxon>Peronosporaceae</taxon>
        <taxon>Phytophthora</taxon>
    </lineage>
</organism>
<evidence type="ECO:0000313" key="8">
    <source>
        <dbReference type="Proteomes" id="UP000006643"/>
    </source>
</evidence>
<accession>D0NX53</accession>
<dbReference type="HOGENOM" id="CLU_017067_0_0_1"/>
<keyword evidence="3" id="KW-0268">Exocytosis</keyword>
<sequence length="601" mass="65797">MTGRDEVSTWGAHPPSISGPSAELEKLLAAATDSIHGTYNAETMVDELLASTWEPTDPTFDTKSSLTSFSQHTSSLNALQSVLAASIERLVQHRKVVSNRIAELEQDSRRVSSKLHEGLLKLLLNMEDLEERFTKVSSLDVTIGDKLSTLDTERSRVLETDELMEALLALHDPSSKLTKSTAGEPATSSLDPIEDLDALFSKILTICTDQFPVIDSVFPAVACASIRELLVEHFENASSSTSSSPNRDYVRLLCSSYERACVLVAEIEDIDQSKAIKRDAVSNQDSSTVDDHLTEPPAANEIERIHTFLNLQLHSLFGNHRNTYLQAELDLLQDQFKDIIASVSFPQPPVLSRSKGGVSKTKTVATTTVTITSSSSPSASSIQLVSSASTTSISSSNLEKDISQLESSLVFFETLQALAEDEDVAIKYGEVLNETIDRCDIVLKSSELRGELITKAFTSFVASFGYEYLGKLVTLTKEILQEQRLTTDSPMQFFILTEALLKRTGFLDDQFEAFIAPLQEDLPTELTICQESKQKCLNKLESAIGSGLQQVLTVLEKAIGQILTAHQNKGYFLGSQASMSLSSSKACQKCTESKRTAIISL</sequence>
<keyword evidence="8" id="KW-1185">Reference proteome</keyword>
<keyword evidence="2" id="KW-0813">Transport</keyword>
<dbReference type="KEGG" id="pif:PITG_18155"/>
<dbReference type="InParanoid" id="D0NX53"/>
<evidence type="ECO:0000256" key="4">
    <source>
        <dbReference type="ARBA" id="ARBA00023054"/>
    </source>
</evidence>
<gene>
    <name evidence="7" type="ORF">PITG_18155</name>
</gene>
<dbReference type="InterPro" id="IPR009976">
    <property type="entry name" value="Sec10-like"/>
</dbReference>
<dbReference type="InterPro" id="IPR048625">
    <property type="entry name" value="Sec10_N"/>
</dbReference>
<keyword evidence="4" id="KW-0175">Coiled coil</keyword>
<evidence type="ECO:0000256" key="1">
    <source>
        <dbReference type="ARBA" id="ARBA00006572"/>
    </source>
</evidence>
<dbReference type="OrthoDB" id="125856at2759"/>
<proteinExistence type="inferred from homology"/>
<dbReference type="GeneID" id="9466421"/>
<dbReference type="Pfam" id="PF07393">
    <property type="entry name" value="Sec10_HB"/>
    <property type="match status" value="1"/>
</dbReference>
<feature type="domain" description="Exocyst complex component Sec10-like alpha-helical bundle" evidence="5">
    <location>
        <begin position="183"/>
        <end position="591"/>
    </location>
</feature>
<dbReference type="eggNOG" id="KOG3745">
    <property type="taxonomic scope" value="Eukaryota"/>
</dbReference>
<dbReference type="VEuPathDB" id="FungiDB:PITG_18155"/>
<dbReference type="AlphaFoldDB" id="D0NX53"/>